<proteinExistence type="predicted"/>
<dbReference type="Proteomes" id="UP001597368">
    <property type="component" value="Unassembled WGS sequence"/>
</dbReference>
<reference evidence="3" key="1">
    <citation type="journal article" date="2019" name="Int. J. Syst. Evol. Microbiol.">
        <title>The Global Catalogue of Microorganisms (GCM) 10K type strain sequencing project: providing services to taxonomists for standard genome sequencing and annotation.</title>
        <authorList>
            <consortium name="The Broad Institute Genomics Platform"/>
            <consortium name="The Broad Institute Genome Sequencing Center for Infectious Disease"/>
            <person name="Wu L."/>
            <person name="Ma J."/>
        </authorList>
    </citation>
    <scope>NUCLEOTIDE SEQUENCE [LARGE SCALE GENOMIC DNA]</scope>
    <source>
        <strain evidence="3">ICMP 6774ER</strain>
    </source>
</reference>
<accession>A0ABW4T484</accession>
<evidence type="ECO:0000259" key="1">
    <source>
        <dbReference type="Pfam" id="PF14024"/>
    </source>
</evidence>
<dbReference type="Pfam" id="PF14024">
    <property type="entry name" value="DUF4240"/>
    <property type="match status" value="1"/>
</dbReference>
<name>A0ABW4T484_9ACTN</name>
<gene>
    <name evidence="2" type="ORF">ACFSKW_32680</name>
</gene>
<comment type="caution">
    <text evidence="2">The sequence shown here is derived from an EMBL/GenBank/DDBJ whole genome shotgun (WGS) entry which is preliminary data.</text>
</comment>
<organism evidence="2 3">
    <name type="scientific">Nonomuraea mangrovi</name>
    <dbReference type="NCBI Taxonomy" id="2316207"/>
    <lineage>
        <taxon>Bacteria</taxon>
        <taxon>Bacillati</taxon>
        <taxon>Actinomycetota</taxon>
        <taxon>Actinomycetes</taxon>
        <taxon>Streptosporangiales</taxon>
        <taxon>Streptosporangiaceae</taxon>
        <taxon>Nonomuraea</taxon>
    </lineage>
</organism>
<feature type="domain" description="DUF4240" evidence="1">
    <location>
        <begin position="1"/>
        <end position="138"/>
    </location>
</feature>
<protein>
    <submittedName>
        <fullName evidence="2">DUF4240 domain-containing protein</fullName>
    </submittedName>
</protein>
<keyword evidence="3" id="KW-1185">Reference proteome</keyword>
<dbReference type="RefSeq" id="WP_379576338.1">
    <property type="nucleotide sequence ID" value="NZ_JBHUFV010000050.1"/>
</dbReference>
<dbReference type="InterPro" id="IPR025334">
    <property type="entry name" value="DUF4240"/>
</dbReference>
<evidence type="ECO:0000313" key="2">
    <source>
        <dbReference type="EMBL" id="MFD1936238.1"/>
    </source>
</evidence>
<sequence length="194" mass="22094">MNQYEFWHLIETAQMESESSEAFADRLTEMMIAVSAEEILDFYEHLSDLCSSAYRCDLWGAAALIYEGYCGDDPFLYFRLWLVAQGKAVYGSALASPDSLAEHRPIQVMAAKPMSDWDEGSEWPWLESLLYVAPNAYEHKTGMTFDDAIDARRPDVLRSVSEGDPVGEAWDLSNREEIQRRAPRLAALFLHKVK</sequence>
<dbReference type="EMBL" id="JBHUFV010000050">
    <property type="protein sequence ID" value="MFD1936238.1"/>
    <property type="molecule type" value="Genomic_DNA"/>
</dbReference>
<evidence type="ECO:0000313" key="3">
    <source>
        <dbReference type="Proteomes" id="UP001597368"/>
    </source>
</evidence>